<sequence>MMRLSRIVSLRIKRVQVSNLCPVCNLEEETITHCLVSCSLIKQVWERTGIGTNLSADLSWTKKKVRKTPQLASHMLSHSQYYRKNMRIII</sequence>
<feature type="domain" description="Reverse transcriptase zinc-binding" evidence="1">
    <location>
        <begin position="10"/>
        <end position="45"/>
    </location>
</feature>
<dbReference type="Proteomes" id="UP000525078">
    <property type="component" value="Unassembled WGS sequence"/>
</dbReference>
<dbReference type="EMBL" id="JAATIP010000099">
    <property type="protein sequence ID" value="KAF4373611.1"/>
    <property type="molecule type" value="Genomic_DNA"/>
</dbReference>
<proteinExistence type="predicted"/>
<dbReference type="Pfam" id="PF13966">
    <property type="entry name" value="zf-RVT"/>
    <property type="match status" value="1"/>
</dbReference>
<protein>
    <recommendedName>
        <fullName evidence="1">Reverse transcriptase zinc-binding domain-containing protein</fullName>
    </recommendedName>
</protein>
<comment type="caution">
    <text evidence="2">The sequence shown here is derived from an EMBL/GenBank/DDBJ whole genome shotgun (WGS) entry which is preliminary data.</text>
</comment>
<evidence type="ECO:0000313" key="2">
    <source>
        <dbReference type="EMBL" id="KAF4373611.1"/>
    </source>
</evidence>
<dbReference type="AlphaFoldDB" id="A0A7J6FSA4"/>
<organism evidence="2 3">
    <name type="scientific">Cannabis sativa</name>
    <name type="common">Hemp</name>
    <name type="synonym">Marijuana</name>
    <dbReference type="NCBI Taxonomy" id="3483"/>
    <lineage>
        <taxon>Eukaryota</taxon>
        <taxon>Viridiplantae</taxon>
        <taxon>Streptophyta</taxon>
        <taxon>Embryophyta</taxon>
        <taxon>Tracheophyta</taxon>
        <taxon>Spermatophyta</taxon>
        <taxon>Magnoliopsida</taxon>
        <taxon>eudicotyledons</taxon>
        <taxon>Gunneridae</taxon>
        <taxon>Pentapetalae</taxon>
        <taxon>rosids</taxon>
        <taxon>fabids</taxon>
        <taxon>Rosales</taxon>
        <taxon>Cannabaceae</taxon>
        <taxon>Cannabis</taxon>
    </lineage>
</organism>
<evidence type="ECO:0000259" key="1">
    <source>
        <dbReference type="Pfam" id="PF13966"/>
    </source>
</evidence>
<evidence type="ECO:0000313" key="3">
    <source>
        <dbReference type="Proteomes" id="UP000525078"/>
    </source>
</evidence>
<reference evidence="2 3" key="1">
    <citation type="journal article" date="2020" name="bioRxiv">
        <title>Sequence and annotation of 42 cannabis genomes reveals extensive copy number variation in cannabinoid synthesis and pathogen resistance genes.</title>
        <authorList>
            <person name="Mckernan K.J."/>
            <person name="Helbert Y."/>
            <person name="Kane L.T."/>
            <person name="Ebling H."/>
            <person name="Zhang L."/>
            <person name="Liu B."/>
            <person name="Eaton Z."/>
            <person name="Mclaughlin S."/>
            <person name="Kingan S."/>
            <person name="Baybayan P."/>
            <person name="Concepcion G."/>
            <person name="Jordan M."/>
            <person name="Riva A."/>
            <person name="Barbazuk W."/>
            <person name="Harkins T."/>
        </authorList>
    </citation>
    <scope>NUCLEOTIDE SEQUENCE [LARGE SCALE GENOMIC DNA]</scope>
    <source>
        <strain evidence="3">cv. Jamaican Lion 4</strain>
        <tissue evidence="2">Leaf</tissue>
    </source>
</reference>
<name>A0A7J6FSA4_CANSA</name>
<dbReference type="InterPro" id="IPR026960">
    <property type="entry name" value="RVT-Znf"/>
</dbReference>
<accession>A0A7J6FSA4</accession>
<gene>
    <name evidence="2" type="ORF">F8388_025305</name>
</gene>